<feature type="compositionally biased region" description="Basic and acidic residues" evidence="1">
    <location>
        <begin position="1442"/>
        <end position="1454"/>
    </location>
</feature>
<feature type="region of interest" description="Disordered" evidence="1">
    <location>
        <begin position="854"/>
        <end position="968"/>
    </location>
</feature>
<dbReference type="Gene3D" id="3.40.20.10">
    <property type="entry name" value="Severin"/>
    <property type="match status" value="3"/>
</dbReference>
<protein>
    <recommendedName>
        <fullName evidence="6">DUF4045 domain-containing protein</fullName>
    </recommendedName>
</protein>
<feature type="region of interest" description="Disordered" evidence="1">
    <location>
        <begin position="1371"/>
        <end position="1666"/>
    </location>
</feature>
<dbReference type="InterPro" id="IPR007122">
    <property type="entry name" value="Villin/Gelsolin"/>
</dbReference>
<evidence type="ECO:0000313" key="5">
    <source>
        <dbReference type="Proteomes" id="UP001320245"/>
    </source>
</evidence>
<dbReference type="InterPro" id="IPR029006">
    <property type="entry name" value="ADF-H/Gelsolin-like_dom_sf"/>
</dbReference>
<dbReference type="GO" id="GO:0051014">
    <property type="term" value="P:actin filament severing"/>
    <property type="evidence" value="ECO:0007669"/>
    <property type="project" value="TreeGrafter"/>
</dbReference>
<feature type="compositionally biased region" description="Basic and acidic residues" evidence="1">
    <location>
        <begin position="15"/>
        <end position="50"/>
    </location>
</feature>
<evidence type="ECO:0008006" key="6">
    <source>
        <dbReference type="Google" id="ProtNLM"/>
    </source>
</evidence>
<feature type="domain" description="DUF4045" evidence="2">
    <location>
        <begin position="2"/>
        <end position="612"/>
    </location>
</feature>
<feature type="compositionally biased region" description="Polar residues" evidence="1">
    <location>
        <begin position="997"/>
        <end position="1006"/>
    </location>
</feature>
<gene>
    <name evidence="4" type="ORF">SLS53_005363</name>
</gene>
<feature type="compositionally biased region" description="Low complexity" evidence="1">
    <location>
        <begin position="501"/>
        <end position="512"/>
    </location>
</feature>
<feature type="compositionally biased region" description="Basic and acidic residues" evidence="1">
    <location>
        <begin position="1216"/>
        <end position="1225"/>
    </location>
</feature>
<dbReference type="SMART" id="SM00262">
    <property type="entry name" value="GEL"/>
    <property type="match status" value="3"/>
</dbReference>
<dbReference type="InterPro" id="IPR057226">
    <property type="entry name" value="DUF7904"/>
</dbReference>
<evidence type="ECO:0000256" key="1">
    <source>
        <dbReference type="SAM" id="MobiDB-lite"/>
    </source>
</evidence>
<organism evidence="4 5">
    <name type="scientific">Cytospora paraplurivora</name>
    <dbReference type="NCBI Taxonomy" id="2898453"/>
    <lineage>
        <taxon>Eukaryota</taxon>
        <taxon>Fungi</taxon>
        <taxon>Dikarya</taxon>
        <taxon>Ascomycota</taxon>
        <taxon>Pezizomycotina</taxon>
        <taxon>Sordariomycetes</taxon>
        <taxon>Sordariomycetidae</taxon>
        <taxon>Diaporthales</taxon>
        <taxon>Cytosporaceae</taxon>
        <taxon>Cytospora</taxon>
    </lineage>
</organism>
<dbReference type="GO" id="GO:0051016">
    <property type="term" value="P:barbed-end actin filament capping"/>
    <property type="evidence" value="ECO:0007669"/>
    <property type="project" value="TreeGrafter"/>
</dbReference>
<feature type="compositionally biased region" description="Basic residues" evidence="1">
    <location>
        <begin position="1024"/>
        <end position="1034"/>
    </location>
</feature>
<feature type="compositionally biased region" description="Low complexity" evidence="1">
    <location>
        <begin position="911"/>
        <end position="924"/>
    </location>
</feature>
<reference evidence="4 5" key="1">
    <citation type="journal article" date="2023" name="PLoS ONE">
        <title>Cytospora paraplurivora sp. nov. isolated from orchards with fruit tree decline syndrome in Ontario, Canada.</title>
        <authorList>
            <person name="Ilyukhin E."/>
            <person name="Nguyen H.D.T."/>
            <person name="Castle A.J."/>
            <person name="Ellouze W."/>
        </authorList>
    </citation>
    <scope>NUCLEOTIDE SEQUENCE [LARGE SCALE GENOMIC DNA]</scope>
    <source>
        <strain evidence="4 5">FDS-564</strain>
    </source>
</reference>
<comment type="caution">
    <text evidence="4">The sequence shown here is derived from an EMBL/GenBank/DDBJ whole genome shotgun (WGS) entry which is preliminary data.</text>
</comment>
<evidence type="ECO:0000313" key="4">
    <source>
        <dbReference type="EMBL" id="KAK7740520.1"/>
    </source>
</evidence>
<feature type="compositionally biased region" description="Polar residues" evidence="1">
    <location>
        <begin position="1471"/>
        <end position="1489"/>
    </location>
</feature>
<feature type="compositionally biased region" description="Polar residues" evidence="1">
    <location>
        <begin position="89"/>
        <end position="99"/>
    </location>
</feature>
<feature type="region of interest" description="Disordered" evidence="1">
    <location>
        <begin position="654"/>
        <end position="793"/>
    </location>
</feature>
<feature type="domain" description="DUF7904" evidence="3">
    <location>
        <begin position="1747"/>
        <end position="1846"/>
    </location>
</feature>
<dbReference type="PANTHER" id="PTHR11977:SF133">
    <property type="entry name" value="DUF4045 DOMAIN-CONTAINING PROTEIN"/>
    <property type="match status" value="1"/>
</dbReference>
<sequence>MSNEVSDFLRSVEQLNHRRDEEEEARSRELEEKLLQQRKERQARREERARSISPQKSSPANTPPPSARRKDSTSQGTEEPSPIPALSAALQNQTSTVTSPPADAMDLSSIRSTSPTRETVFDQESKRTSFASSSSSAVTTKSPALSWQRRPPSQGPDRPRSRPLSIVAAENAAARSNTTPAEATSTDQPASRDEISQALASKDPAWFRQTADRGANSAAYRKNQVEDHDTVNVSSARTQLPGMSHPTSPEVEEERGEPPLERPLSQASLGTTASPLPLTDAQKLGPPADIQTGNEESASGQSSPTRPASPTKGTGGFVQSAMMKRTDSVKRWSVTTPGLQRLGNAGNRHSFDGSNSPGPEPTRPVSRSRDSFPRPSSSHGKDLPPADASLPNDHVAEVAKLEVADDKTPPTTPSRTMDPKRWSPTKGSWLDAALNKPESPKPKPVAPSNQPAWMVELNRAKAERAKNASVDLGRSGSTAKKHEVKTGGLVRPAPLGTSVKPSSFSGLPSPSLTGEKPLTPGLRGNLNKTSPALDKPVLEHPMLKKPSLEKPGLEKPVLDKPGFIEHPILRRTGSAKPAPEKPIADKPAETPVSEEPVPEEPIPEKSVPEKPVPGKPVFEKLKFERSKFEKPSFDKPALEKPGFIEHPILKRTGFAKAAPEKPVAEKPVAEKPVAEKPVAEKPVAEKPIPETPVPEEPVPEKPVFEEPSVEKPSLDKPVLEKPVLETPVLEKPSSEKLSPSTTEPERRGSVTNPAPEQEKADTIPIKGFRAGLRPRGTTIGRQDLGRQENKEPENELANVFGKLRRAKTQNFVPSDELKNNILKGKTALNATGGPKPYEKKDEFKDALLKKRADFEKAKEEGRSITPAAKAAQEQTVPEGLAKRAEISRSGSISQYSHSRDNSIAKSPSEPSARSFDSSRFSSISNTPSPTTGDESAPVRGEKADAAPIPTLPPQEKNLPGRLPNKIGGNALAERFNPALAGLLARGPPGIGGAATKSPGTISSPGVTETAKEPGPGPKLEHMTKNRARGPRRKAPTSLVNPAEQGDSEPAALASSVPETQEPVVKDVEAKSPLSSPEPVTEAPTVRAIDAESPSRSPSPPPESEEPAVKPVEAEIPSPPLPPAVIEREETVVEGFEAKRPLPSPPVPEAEEPVVEPAEVESRSSSPTPAAEEPAVKHDEAEFPSPPPVTETEEPAVENFKFKHPLPSLPAPEPEELVVKDSEAESRSSSPVLDDEEPVVKDSEAKSPLSSPVPEIEEPVVKEAAVQNPVSQPVPEVEEISVKDVQTETPLPSAAPENEEPVAKNVEAESSVPSAEHKTEESVSGAESRSSSPVLEVEEPVVEDNEAEVYLPSPVPDIKEPVVVKDVEAESSLPAAPEIEEPVVKDIESEVPLPSSGPDMEEPVAKDVEAELPSPPAPSQELEPEPMVSPKPIVKSPTVSPVEHFKAKFEQDQSRDNSVISPVEETKRRFTEQQISTGTNIALVDSSQPRIPTPSSPSKIHEQVAAITAKTLPAEDKKTDEPPQSPRKLDKRRISKFLDEASVPSPKFEPEPVRSPSPVKRIGGPRSPRKLPEPAKVESQPTPSMGNGPTSFGRPLTPLKPQIPTEEPIPAPLNLRPRSKTKTLASRDLPPLPNKDLPALPSRELPALPARGLPALPSSPSRELPPLPTKALPALTNRELPALPSTPVQASPIASPIRSPSKSAKDVSAMLNGFFGNERPKRNYRVDAVEVLMNRPKGGSLVQTQKAQLFQVTEQGKKIPVPAHHERVLFEREMYICPHTFINDARKKTTEVYFWIGDEVASSVVQDAQVFVNREARSMGGTLVIISQGKETAEFIQALGGLVIIRRGSSNKYDSLAPNILCGRQYMGQVVFDEVDFAPNTLCSGFPYLITQQGRCYLWKGKGSGIDEVSCSKLVGMDLALMGELVEIEEDQEPDAFWSLFGGARKESSADHWRLKAGYDKYCGRLFRSESADPRQIVEINPFSQLDLSPAKIYVLDAFFEMYIIIGREAQSQYTSFHNALDFAQEYAILAAGMEDRPFVPVSTVVLEGIPRDLRSCFRKWRDDRSPTKMLPSSRNSVALIGAAGGKTSGLKRARSLKVLPLGQALQALGNSE</sequence>
<feature type="region of interest" description="Disordered" evidence="1">
    <location>
        <begin position="1"/>
        <end position="450"/>
    </location>
</feature>
<dbReference type="SUPFAM" id="SSF55753">
    <property type="entry name" value="Actin depolymerizing proteins"/>
    <property type="match status" value="3"/>
</dbReference>
<dbReference type="Proteomes" id="UP001320245">
    <property type="component" value="Unassembled WGS sequence"/>
</dbReference>
<dbReference type="GO" id="GO:0051015">
    <property type="term" value="F:actin filament binding"/>
    <property type="evidence" value="ECO:0007669"/>
    <property type="project" value="InterPro"/>
</dbReference>
<keyword evidence="5" id="KW-1185">Reference proteome</keyword>
<feature type="domain" description="DUF4045" evidence="2">
    <location>
        <begin position="676"/>
        <end position="854"/>
    </location>
</feature>
<evidence type="ECO:0000259" key="3">
    <source>
        <dbReference type="Pfam" id="PF25480"/>
    </source>
</evidence>
<dbReference type="GO" id="GO:0005737">
    <property type="term" value="C:cytoplasm"/>
    <property type="evidence" value="ECO:0007669"/>
    <property type="project" value="TreeGrafter"/>
</dbReference>
<feature type="compositionally biased region" description="Basic and acidic residues" evidence="1">
    <location>
        <begin position="1125"/>
        <end position="1139"/>
    </location>
</feature>
<feature type="compositionally biased region" description="Polar residues" evidence="1">
    <location>
        <begin position="174"/>
        <end position="189"/>
    </location>
</feature>
<feature type="compositionally biased region" description="Low complexity" evidence="1">
    <location>
        <begin position="1642"/>
        <end position="1661"/>
    </location>
</feature>
<dbReference type="InterPro" id="IPR025118">
    <property type="entry name" value="DUF4045"/>
</dbReference>
<dbReference type="PANTHER" id="PTHR11977">
    <property type="entry name" value="VILLIN"/>
    <property type="match status" value="1"/>
</dbReference>
<feature type="compositionally biased region" description="Low complexity" evidence="1">
    <location>
        <begin position="128"/>
        <end position="142"/>
    </location>
</feature>
<feature type="compositionally biased region" description="Acidic residues" evidence="1">
    <location>
        <begin position="1335"/>
        <end position="1346"/>
    </location>
</feature>
<feature type="compositionally biased region" description="Basic and acidic residues" evidence="1">
    <location>
        <begin position="394"/>
        <end position="408"/>
    </location>
</feature>
<dbReference type="GO" id="GO:0005546">
    <property type="term" value="F:phosphatidylinositol-4,5-bisphosphate binding"/>
    <property type="evidence" value="ECO:0007669"/>
    <property type="project" value="TreeGrafter"/>
</dbReference>
<name>A0AAN9U8E6_9PEZI</name>
<dbReference type="GO" id="GO:0008154">
    <property type="term" value="P:actin polymerization or depolymerization"/>
    <property type="evidence" value="ECO:0007669"/>
    <property type="project" value="TreeGrafter"/>
</dbReference>
<feature type="compositionally biased region" description="Polar residues" evidence="1">
    <location>
        <begin position="1578"/>
        <end position="1589"/>
    </location>
</feature>
<feature type="compositionally biased region" description="Low complexity" evidence="1">
    <location>
        <begin position="1321"/>
        <end position="1334"/>
    </location>
</feature>
<feature type="compositionally biased region" description="Basic and acidic residues" evidence="1">
    <location>
        <begin position="783"/>
        <end position="793"/>
    </location>
</feature>
<feature type="compositionally biased region" description="Polar residues" evidence="1">
    <location>
        <begin position="291"/>
        <end position="312"/>
    </location>
</feature>
<dbReference type="GO" id="GO:0015629">
    <property type="term" value="C:actin cytoskeleton"/>
    <property type="evidence" value="ECO:0007669"/>
    <property type="project" value="TreeGrafter"/>
</dbReference>
<feature type="compositionally biased region" description="Basic and acidic residues" evidence="1">
    <location>
        <begin position="658"/>
        <end position="688"/>
    </location>
</feature>
<dbReference type="EMBL" id="JAJSPL020000020">
    <property type="protein sequence ID" value="KAK7740520.1"/>
    <property type="molecule type" value="Genomic_DNA"/>
</dbReference>
<feature type="region of interest" description="Disordered" evidence="1">
    <location>
        <begin position="981"/>
        <end position="1352"/>
    </location>
</feature>
<proteinExistence type="predicted"/>
<feature type="compositionally biased region" description="Basic and acidic residues" evidence="1">
    <location>
        <begin position="698"/>
        <end position="723"/>
    </location>
</feature>
<feature type="compositionally biased region" description="Basic and acidic residues" evidence="1">
    <location>
        <begin position="578"/>
        <end position="588"/>
    </location>
</feature>
<dbReference type="Pfam" id="PF25480">
    <property type="entry name" value="DUF7904"/>
    <property type="match status" value="1"/>
</dbReference>
<feature type="compositionally biased region" description="Basic and acidic residues" evidence="1">
    <location>
        <begin position="536"/>
        <end position="558"/>
    </location>
</feature>
<accession>A0AAN9U8E6</accession>
<feature type="region of interest" description="Disordered" evidence="1">
    <location>
        <begin position="464"/>
        <end position="615"/>
    </location>
</feature>
<evidence type="ECO:0000259" key="2">
    <source>
        <dbReference type="Pfam" id="PF13254"/>
    </source>
</evidence>
<feature type="compositionally biased region" description="Polar residues" evidence="1">
    <location>
        <begin position="265"/>
        <end position="274"/>
    </location>
</feature>
<dbReference type="Pfam" id="PF13254">
    <property type="entry name" value="DUF4045"/>
    <property type="match status" value="2"/>
</dbReference>